<gene>
    <name evidence="2" type="ORF">KSP40_PGU017545</name>
</gene>
<name>A0ABR2M2X0_9ASPA</name>
<keyword evidence="3" id="KW-1185">Reference proteome</keyword>
<reference evidence="2 3" key="1">
    <citation type="journal article" date="2022" name="Nat. Plants">
        <title>Genomes of leafy and leafless Platanthera orchids illuminate the evolution of mycoheterotrophy.</title>
        <authorList>
            <person name="Li M.H."/>
            <person name="Liu K.W."/>
            <person name="Li Z."/>
            <person name="Lu H.C."/>
            <person name="Ye Q.L."/>
            <person name="Zhang D."/>
            <person name="Wang J.Y."/>
            <person name="Li Y.F."/>
            <person name="Zhong Z.M."/>
            <person name="Liu X."/>
            <person name="Yu X."/>
            <person name="Liu D.K."/>
            <person name="Tu X.D."/>
            <person name="Liu B."/>
            <person name="Hao Y."/>
            <person name="Liao X.Y."/>
            <person name="Jiang Y.T."/>
            <person name="Sun W.H."/>
            <person name="Chen J."/>
            <person name="Chen Y.Q."/>
            <person name="Ai Y."/>
            <person name="Zhai J.W."/>
            <person name="Wu S.S."/>
            <person name="Zhou Z."/>
            <person name="Hsiao Y.Y."/>
            <person name="Wu W.L."/>
            <person name="Chen Y.Y."/>
            <person name="Lin Y.F."/>
            <person name="Hsu J.L."/>
            <person name="Li C.Y."/>
            <person name="Wang Z.W."/>
            <person name="Zhao X."/>
            <person name="Zhong W.Y."/>
            <person name="Ma X.K."/>
            <person name="Ma L."/>
            <person name="Huang J."/>
            <person name="Chen G.Z."/>
            <person name="Huang M.Z."/>
            <person name="Huang L."/>
            <person name="Peng D.H."/>
            <person name="Luo Y.B."/>
            <person name="Zou S.Q."/>
            <person name="Chen S.P."/>
            <person name="Lan S."/>
            <person name="Tsai W.C."/>
            <person name="Van de Peer Y."/>
            <person name="Liu Z.J."/>
        </authorList>
    </citation>
    <scope>NUCLEOTIDE SEQUENCE [LARGE SCALE GENOMIC DNA]</scope>
    <source>
        <strain evidence="2">Lor288</strain>
    </source>
</reference>
<organism evidence="2 3">
    <name type="scientific">Platanthera guangdongensis</name>
    <dbReference type="NCBI Taxonomy" id="2320717"/>
    <lineage>
        <taxon>Eukaryota</taxon>
        <taxon>Viridiplantae</taxon>
        <taxon>Streptophyta</taxon>
        <taxon>Embryophyta</taxon>
        <taxon>Tracheophyta</taxon>
        <taxon>Spermatophyta</taxon>
        <taxon>Magnoliopsida</taxon>
        <taxon>Liliopsida</taxon>
        <taxon>Asparagales</taxon>
        <taxon>Orchidaceae</taxon>
        <taxon>Orchidoideae</taxon>
        <taxon>Orchideae</taxon>
        <taxon>Orchidinae</taxon>
        <taxon>Platanthera</taxon>
    </lineage>
</organism>
<feature type="region of interest" description="Disordered" evidence="1">
    <location>
        <begin position="1"/>
        <end position="43"/>
    </location>
</feature>
<dbReference type="Proteomes" id="UP001412067">
    <property type="component" value="Unassembled WGS sequence"/>
</dbReference>
<proteinExistence type="predicted"/>
<evidence type="ECO:0000313" key="3">
    <source>
        <dbReference type="Proteomes" id="UP001412067"/>
    </source>
</evidence>
<accession>A0ABR2M2X0</accession>
<sequence>MEGRLAGEDEEEVGAKRIGRDAGSVRRATAKMGKKDKSTSKLDSQIGEAVEGKLRKGHMKDLILICCNAREGCLGDKPRLRLFWNEGLEVCSWERKLRGEDAIWVEIGKGIVDEVGNGTATG</sequence>
<dbReference type="EMBL" id="JBBWWR010000012">
    <property type="protein sequence ID" value="KAK8958412.1"/>
    <property type="molecule type" value="Genomic_DNA"/>
</dbReference>
<evidence type="ECO:0000313" key="2">
    <source>
        <dbReference type="EMBL" id="KAK8958412.1"/>
    </source>
</evidence>
<evidence type="ECO:0000256" key="1">
    <source>
        <dbReference type="SAM" id="MobiDB-lite"/>
    </source>
</evidence>
<comment type="caution">
    <text evidence="2">The sequence shown here is derived from an EMBL/GenBank/DDBJ whole genome shotgun (WGS) entry which is preliminary data.</text>
</comment>
<feature type="compositionally biased region" description="Basic and acidic residues" evidence="1">
    <location>
        <begin position="1"/>
        <end position="24"/>
    </location>
</feature>
<protein>
    <submittedName>
        <fullName evidence="2">Uncharacterized protein</fullName>
    </submittedName>
</protein>